<name>A0A9Q3C958_9BASI</name>
<proteinExistence type="predicted"/>
<accession>A0A9Q3C958</accession>
<organism evidence="1 2">
    <name type="scientific">Austropuccinia psidii MF-1</name>
    <dbReference type="NCBI Taxonomy" id="1389203"/>
    <lineage>
        <taxon>Eukaryota</taxon>
        <taxon>Fungi</taxon>
        <taxon>Dikarya</taxon>
        <taxon>Basidiomycota</taxon>
        <taxon>Pucciniomycotina</taxon>
        <taxon>Pucciniomycetes</taxon>
        <taxon>Pucciniales</taxon>
        <taxon>Sphaerophragmiaceae</taxon>
        <taxon>Austropuccinia</taxon>
    </lineage>
</organism>
<comment type="caution">
    <text evidence="1">The sequence shown here is derived from an EMBL/GenBank/DDBJ whole genome shotgun (WGS) entry which is preliminary data.</text>
</comment>
<keyword evidence="2" id="KW-1185">Reference proteome</keyword>
<dbReference type="AlphaFoldDB" id="A0A9Q3C958"/>
<evidence type="ECO:0000313" key="2">
    <source>
        <dbReference type="Proteomes" id="UP000765509"/>
    </source>
</evidence>
<evidence type="ECO:0000313" key="1">
    <source>
        <dbReference type="EMBL" id="MBW0480781.1"/>
    </source>
</evidence>
<gene>
    <name evidence="1" type="ORF">O181_020496</name>
</gene>
<reference evidence="1" key="1">
    <citation type="submission" date="2021-03" db="EMBL/GenBank/DDBJ databases">
        <title>Draft genome sequence of rust myrtle Austropuccinia psidii MF-1, a brazilian biotype.</title>
        <authorList>
            <person name="Quecine M.C."/>
            <person name="Pachon D.M.R."/>
            <person name="Bonatelli M.L."/>
            <person name="Correr F.H."/>
            <person name="Franceschini L.M."/>
            <person name="Leite T.F."/>
            <person name="Margarido G.R.A."/>
            <person name="Almeida C.A."/>
            <person name="Ferrarezi J.A."/>
            <person name="Labate C.A."/>
        </authorList>
    </citation>
    <scope>NUCLEOTIDE SEQUENCE</scope>
    <source>
        <strain evidence="1">MF-1</strain>
    </source>
</reference>
<sequence length="148" mass="16236">MCPSRSPLKITLNLSSSNTFASRIRWLVGLVSKAIGCLTFGKLYEGCCSLIWVGTTFVLGVIGKLGTSYQGLSIKINLPSESSVWISARNNWSDVNFLGTPPDYPSLRAKLYRLPNLFSKLGGFQEQAGSYLQNLNFKRHSSPINGTV</sequence>
<dbReference type="Proteomes" id="UP000765509">
    <property type="component" value="Unassembled WGS sequence"/>
</dbReference>
<protein>
    <submittedName>
        <fullName evidence="1">Uncharacterized protein</fullName>
    </submittedName>
</protein>
<dbReference type="EMBL" id="AVOT02006106">
    <property type="protein sequence ID" value="MBW0480781.1"/>
    <property type="molecule type" value="Genomic_DNA"/>
</dbReference>